<dbReference type="InterPro" id="IPR013595">
    <property type="entry name" value="Pept_S33_TAP-like_C"/>
</dbReference>
<dbReference type="Proteomes" id="UP000016536">
    <property type="component" value="Unassembled WGS sequence"/>
</dbReference>
<feature type="domain" description="Peptidase S33 tripeptidyl aminopeptidase-like C-terminal" evidence="1">
    <location>
        <begin position="3"/>
        <end position="25"/>
    </location>
</feature>
<comment type="caution">
    <text evidence="2">The sequence shown here is derived from an EMBL/GenBank/DDBJ whole genome shotgun (WGS) entry which is preliminary data.</text>
</comment>
<evidence type="ECO:0000259" key="1">
    <source>
        <dbReference type="Pfam" id="PF08386"/>
    </source>
</evidence>
<protein>
    <recommendedName>
        <fullName evidence="1">Peptidase S33 tripeptidyl aminopeptidase-like C-terminal domain-containing protein</fullName>
    </recommendedName>
</protein>
<dbReference type="Pfam" id="PF08386">
    <property type="entry name" value="Abhydrolase_4"/>
    <property type="match status" value="1"/>
</dbReference>
<gene>
    <name evidence="2" type="ORF">HMPREF1979_00468</name>
</gene>
<dbReference type="HOGENOM" id="CLU_3411397_0_0_11"/>
<accession>U1QU35</accession>
<proteinExistence type="predicted"/>
<feature type="non-terminal residue" evidence="2">
    <location>
        <position position="1"/>
    </location>
</feature>
<name>U1QU35_9ACTO</name>
<keyword evidence="3" id="KW-1185">Reference proteome</keyword>
<dbReference type="RefSeq" id="WP_021609452.1">
    <property type="nucleotide sequence ID" value="NZ_KE951988.1"/>
</dbReference>
<organism evidence="2 3">
    <name type="scientific">Actinomyces johnsonii F0542</name>
    <dbReference type="NCBI Taxonomy" id="1321818"/>
    <lineage>
        <taxon>Bacteria</taxon>
        <taxon>Bacillati</taxon>
        <taxon>Actinomycetota</taxon>
        <taxon>Actinomycetes</taxon>
        <taxon>Actinomycetales</taxon>
        <taxon>Actinomycetaceae</taxon>
        <taxon>Actinomyces</taxon>
    </lineage>
</organism>
<dbReference type="AlphaFoldDB" id="U1QU35"/>
<evidence type="ECO:0000313" key="3">
    <source>
        <dbReference type="Proteomes" id="UP000016536"/>
    </source>
</evidence>
<sequence>DAPCVNDAVDTYLLTGTMPKKGLTCHGNE</sequence>
<reference evidence="2 3" key="1">
    <citation type="submission" date="2013-08" db="EMBL/GenBank/DDBJ databases">
        <authorList>
            <person name="Weinstock G."/>
            <person name="Sodergren E."/>
            <person name="Wylie T."/>
            <person name="Fulton L."/>
            <person name="Fulton R."/>
            <person name="Fronick C."/>
            <person name="O'Laughlin M."/>
            <person name="Godfrey J."/>
            <person name="Miner T."/>
            <person name="Herter B."/>
            <person name="Appelbaum E."/>
            <person name="Cordes M."/>
            <person name="Lek S."/>
            <person name="Wollam A."/>
            <person name="Pepin K.H."/>
            <person name="Palsikar V.B."/>
            <person name="Mitreva M."/>
            <person name="Wilson R.K."/>
        </authorList>
    </citation>
    <scope>NUCLEOTIDE SEQUENCE [LARGE SCALE GENOMIC DNA]</scope>
    <source>
        <strain evidence="2 3">F0542</strain>
    </source>
</reference>
<dbReference type="EMBL" id="AWSE01000020">
    <property type="protein sequence ID" value="ERH25446.1"/>
    <property type="molecule type" value="Genomic_DNA"/>
</dbReference>
<evidence type="ECO:0000313" key="2">
    <source>
        <dbReference type="EMBL" id="ERH25446.1"/>
    </source>
</evidence>